<keyword evidence="6" id="KW-0115">cAMP biosynthesis</keyword>
<reference evidence="13" key="1">
    <citation type="submission" date="2021-06" db="EMBL/GenBank/DDBJ databases">
        <authorList>
            <person name="Hodson N. C."/>
            <person name="Mongue J. A."/>
            <person name="Jaron S. K."/>
        </authorList>
    </citation>
    <scope>NUCLEOTIDE SEQUENCE</scope>
</reference>
<dbReference type="GO" id="GO:0035556">
    <property type="term" value="P:intracellular signal transduction"/>
    <property type="evidence" value="ECO:0007669"/>
    <property type="project" value="InterPro"/>
</dbReference>
<dbReference type="GO" id="GO:0004016">
    <property type="term" value="F:adenylate cyclase activity"/>
    <property type="evidence" value="ECO:0007669"/>
    <property type="project" value="TreeGrafter"/>
</dbReference>
<dbReference type="PANTHER" id="PTHR45627:SF1">
    <property type="entry name" value="ADENYLATE CYCLASE TYPE 8"/>
    <property type="match status" value="1"/>
</dbReference>
<evidence type="ECO:0000256" key="10">
    <source>
        <dbReference type="SAM" id="MobiDB-lite"/>
    </source>
</evidence>
<evidence type="ECO:0000256" key="5">
    <source>
        <dbReference type="ARBA" id="ARBA00022989"/>
    </source>
</evidence>
<feature type="transmembrane region" description="Helical" evidence="11">
    <location>
        <begin position="227"/>
        <end position="248"/>
    </location>
</feature>
<dbReference type="FunFam" id="3.30.70.1230:FF:000114">
    <property type="entry name" value="Adenylate cyclase 8 (brain)"/>
    <property type="match status" value="1"/>
</dbReference>
<evidence type="ECO:0000313" key="14">
    <source>
        <dbReference type="Proteomes" id="UP000708208"/>
    </source>
</evidence>
<dbReference type="AlphaFoldDB" id="A0A8J2PHW9"/>
<dbReference type="PROSITE" id="PS50125">
    <property type="entry name" value="GUANYLATE_CYCLASE_2"/>
    <property type="match status" value="1"/>
</dbReference>
<dbReference type="SMART" id="SM00044">
    <property type="entry name" value="CYCc"/>
    <property type="match status" value="1"/>
</dbReference>
<organism evidence="13 14">
    <name type="scientific">Allacma fusca</name>
    <dbReference type="NCBI Taxonomy" id="39272"/>
    <lineage>
        <taxon>Eukaryota</taxon>
        <taxon>Metazoa</taxon>
        <taxon>Ecdysozoa</taxon>
        <taxon>Arthropoda</taxon>
        <taxon>Hexapoda</taxon>
        <taxon>Collembola</taxon>
        <taxon>Symphypleona</taxon>
        <taxon>Sminthuridae</taxon>
        <taxon>Allacma</taxon>
    </lineage>
</organism>
<evidence type="ECO:0000256" key="7">
    <source>
        <dbReference type="ARBA" id="ARBA00023136"/>
    </source>
</evidence>
<evidence type="ECO:0000256" key="2">
    <source>
        <dbReference type="ARBA" id="ARBA00004370"/>
    </source>
</evidence>
<keyword evidence="8 9" id="KW-0456">Lyase</keyword>
<dbReference type="GO" id="GO:0000166">
    <property type="term" value="F:nucleotide binding"/>
    <property type="evidence" value="ECO:0007669"/>
    <property type="project" value="UniProtKB-KW"/>
</dbReference>
<evidence type="ECO:0000256" key="1">
    <source>
        <dbReference type="ARBA" id="ARBA00001946"/>
    </source>
</evidence>
<dbReference type="PANTHER" id="PTHR45627">
    <property type="entry name" value="ADENYLATE CYCLASE TYPE 1"/>
    <property type="match status" value="1"/>
</dbReference>
<keyword evidence="4" id="KW-0547">Nucleotide-binding</keyword>
<dbReference type="InterPro" id="IPR018297">
    <property type="entry name" value="A/G_cyclase_CS"/>
</dbReference>
<protein>
    <recommendedName>
        <fullName evidence="12">Guanylate cyclase domain-containing protein</fullName>
    </recommendedName>
</protein>
<evidence type="ECO:0000256" key="11">
    <source>
        <dbReference type="SAM" id="Phobius"/>
    </source>
</evidence>
<feature type="region of interest" description="Disordered" evidence="10">
    <location>
        <begin position="57"/>
        <end position="78"/>
    </location>
</feature>
<comment type="cofactor">
    <cofactor evidence="1">
        <name>Mg(2+)</name>
        <dbReference type="ChEBI" id="CHEBI:18420"/>
    </cofactor>
</comment>
<dbReference type="InterPro" id="IPR001054">
    <property type="entry name" value="A/G_cyclase"/>
</dbReference>
<comment type="subcellular location">
    <subcellularLocation>
        <location evidence="2">Membrane</location>
    </subcellularLocation>
</comment>
<accession>A0A8J2PHW9</accession>
<keyword evidence="3 11" id="KW-0812">Transmembrane</keyword>
<dbReference type="Pfam" id="PF00211">
    <property type="entry name" value="Guanylate_cyc"/>
    <property type="match status" value="1"/>
</dbReference>
<dbReference type="GO" id="GO:0007189">
    <property type="term" value="P:adenylate cyclase-activating G protein-coupled receptor signaling pathway"/>
    <property type="evidence" value="ECO:0007669"/>
    <property type="project" value="TreeGrafter"/>
</dbReference>
<evidence type="ECO:0000256" key="8">
    <source>
        <dbReference type="ARBA" id="ARBA00023239"/>
    </source>
</evidence>
<dbReference type="Proteomes" id="UP000708208">
    <property type="component" value="Unassembled WGS sequence"/>
</dbReference>
<evidence type="ECO:0000256" key="4">
    <source>
        <dbReference type="ARBA" id="ARBA00022741"/>
    </source>
</evidence>
<name>A0A8J2PHW9_9HEXA</name>
<comment type="similarity">
    <text evidence="9">Belongs to the adenylyl cyclase class-4/guanylyl cyclase family.</text>
</comment>
<feature type="transmembrane region" description="Helical" evidence="11">
    <location>
        <begin position="260"/>
        <end position="293"/>
    </location>
</feature>
<dbReference type="InterPro" id="IPR032628">
    <property type="entry name" value="AC_N"/>
</dbReference>
<keyword evidence="14" id="KW-1185">Reference proteome</keyword>
<evidence type="ECO:0000256" key="3">
    <source>
        <dbReference type="ARBA" id="ARBA00022692"/>
    </source>
</evidence>
<evidence type="ECO:0000256" key="6">
    <source>
        <dbReference type="ARBA" id="ARBA00022998"/>
    </source>
</evidence>
<feature type="domain" description="Guanylate cyclase" evidence="12">
    <location>
        <begin position="405"/>
        <end position="538"/>
    </location>
</feature>
<gene>
    <name evidence="13" type="ORF">AFUS01_LOCUS26610</name>
</gene>
<feature type="transmembrane region" description="Helical" evidence="11">
    <location>
        <begin position="305"/>
        <end position="326"/>
    </location>
</feature>
<keyword evidence="5 11" id="KW-1133">Transmembrane helix</keyword>
<dbReference type="EMBL" id="CAJVCH010357767">
    <property type="protein sequence ID" value="CAG7815965.1"/>
    <property type="molecule type" value="Genomic_DNA"/>
</dbReference>
<feature type="transmembrane region" description="Helical" evidence="11">
    <location>
        <begin position="138"/>
        <end position="159"/>
    </location>
</feature>
<feature type="non-terminal residue" evidence="13">
    <location>
        <position position="1"/>
    </location>
</feature>
<sequence>RQELRGNRRKRPGKGLWIQSVRRISSQRNFELEGNILGDEKIIPEEEENCTTSFLQEPNKEEKSQMNPAPPLPGAAELGGTEAPTELRETCKAMENENDEDVSVYRGIYLPTLTNRFKCKKLELAYQRYACRQRQKSLVIVNFIDLVIKVVTLTLTLYWSHNSSNSNNTSSNTEDICPSRDQMRRFSEEPPCDSDYLTNVIIWTGISAAGNVILGTLAWWKRFANLYLHWGALATWAVLFFHGFLGIILKTSEPAQIFWYILFVIFVTYAMLPMPLVWSASAASITAIAHLVISSLPGKCQNTSCIVRIVTADALLFMGINLGALYTRFLTDRGQRNAFLETRRYLQMHYKTKNENEKQERLLLSVLPKFVAKELVRDLASSSQEEFSEFKQFHKIYLHRYENVSILFADVKGFTELASSCSPQELVRILNDLFGRFDKLASETNCLRIKLLGDCYYCVSGLPETRTDHAMCCVELGLHMIRAIRFVRQNKNNLQVGLDKLDMRIGIHSGSVLCGVLGLRKWQFDIWSHDVNIANHMESGGVPGRVHISEATLHWLRNLYEVEPGMGYTRDNFLKVGFSACIKVCSYA</sequence>
<dbReference type="Pfam" id="PF16214">
    <property type="entry name" value="AC_N"/>
    <property type="match status" value="1"/>
</dbReference>
<proteinExistence type="inferred from homology"/>
<evidence type="ECO:0000256" key="9">
    <source>
        <dbReference type="RuleBase" id="RU000405"/>
    </source>
</evidence>
<dbReference type="GO" id="GO:0005886">
    <property type="term" value="C:plasma membrane"/>
    <property type="evidence" value="ECO:0007669"/>
    <property type="project" value="TreeGrafter"/>
</dbReference>
<evidence type="ECO:0000313" key="13">
    <source>
        <dbReference type="EMBL" id="CAG7815965.1"/>
    </source>
</evidence>
<feature type="transmembrane region" description="Helical" evidence="11">
    <location>
        <begin position="200"/>
        <end position="220"/>
    </location>
</feature>
<dbReference type="GO" id="GO:0006171">
    <property type="term" value="P:cAMP biosynthetic process"/>
    <property type="evidence" value="ECO:0007669"/>
    <property type="project" value="UniProtKB-KW"/>
</dbReference>
<dbReference type="OrthoDB" id="2107370at2759"/>
<dbReference type="CDD" id="cd07302">
    <property type="entry name" value="CHD"/>
    <property type="match status" value="1"/>
</dbReference>
<comment type="caution">
    <text evidence="13">The sequence shown here is derived from an EMBL/GenBank/DDBJ whole genome shotgun (WGS) entry which is preliminary data.</text>
</comment>
<evidence type="ECO:0000259" key="12">
    <source>
        <dbReference type="PROSITE" id="PS50125"/>
    </source>
</evidence>
<dbReference type="PROSITE" id="PS00452">
    <property type="entry name" value="GUANYLATE_CYCLASE_1"/>
    <property type="match status" value="1"/>
</dbReference>
<keyword evidence="7 11" id="KW-0472">Membrane</keyword>